<dbReference type="Proteomes" id="UP001157418">
    <property type="component" value="Unassembled WGS sequence"/>
</dbReference>
<proteinExistence type="predicted"/>
<name>A0AAU9M5C2_9ASTR</name>
<evidence type="ECO:0000313" key="1">
    <source>
        <dbReference type="EMBL" id="CAH1421304.1"/>
    </source>
</evidence>
<dbReference type="EMBL" id="CAKMRJ010001112">
    <property type="protein sequence ID" value="CAH1421304.1"/>
    <property type="molecule type" value="Genomic_DNA"/>
</dbReference>
<reference evidence="1 2" key="1">
    <citation type="submission" date="2022-01" db="EMBL/GenBank/DDBJ databases">
        <authorList>
            <person name="Xiong W."/>
            <person name="Schranz E."/>
        </authorList>
    </citation>
    <scope>NUCLEOTIDE SEQUENCE [LARGE SCALE GENOMIC DNA]</scope>
</reference>
<keyword evidence="2" id="KW-1185">Reference proteome</keyword>
<sequence length="147" mass="17424">MYSPPFILFHHRLIHSKVYALLGEKTAADNEKAVKQKKEKPVKVEWTEGIQRLNVETFDWEIWIKRDLELHYMPTNDLSGWKNHHRHGCCKTALTRRDLESTTNYMKNFEVASSQGKRFCDMLLPPLPTQQFAYLYNIVLWKTSNEL</sequence>
<gene>
    <name evidence="1" type="ORF">LVIROSA_LOCUS8714</name>
</gene>
<organism evidence="1 2">
    <name type="scientific">Lactuca virosa</name>
    <dbReference type="NCBI Taxonomy" id="75947"/>
    <lineage>
        <taxon>Eukaryota</taxon>
        <taxon>Viridiplantae</taxon>
        <taxon>Streptophyta</taxon>
        <taxon>Embryophyta</taxon>
        <taxon>Tracheophyta</taxon>
        <taxon>Spermatophyta</taxon>
        <taxon>Magnoliopsida</taxon>
        <taxon>eudicotyledons</taxon>
        <taxon>Gunneridae</taxon>
        <taxon>Pentapetalae</taxon>
        <taxon>asterids</taxon>
        <taxon>campanulids</taxon>
        <taxon>Asterales</taxon>
        <taxon>Asteraceae</taxon>
        <taxon>Cichorioideae</taxon>
        <taxon>Cichorieae</taxon>
        <taxon>Lactucinae</taxon>
        <taxon>Lactuca</taxon>
    </lineage>
</organism>
<dbReference type="AlphaFoldDB" id="A0AAU9M5C2"/>
<comment type="caution">
    <text evidence="1">The sequence shown here is derived from an EMBL/GenBank/DDBJ whole genome shotgun (WGS) entry which is preliminary data.</text>
</comment>
<accession>A0AAU9M5C2</accession>
<protein>
    <submittedName>
        <fullName evidence="1">Uncharacterized protein</fullName>
    </submittedName>
</protein>
<evidence type="ECO:0000313" key="2">
    <source>
        <dbReference type="Proteomes" id="UP001157418"/>
    </source>
</evidence>